<dbReference type="OrthoDB" id="9801725at2"/>
<keyword evidence="3" id="KW-1185">Reference proteome</keyword>
<evidence type="ECO:0000313" key="2">
    <source>
        <dbReference type="EMBL" id="SMB99988.1"/>
    </source>
</evidence>
<evidence type="ECO:0000313" key="3">
    <source>
        <dbReference type="Proteomes" id="UP000192569"/>
    </source>
</evidence>
<comment type="similarity">
    <text evidence="1">Belongs to the UPF0047 family.</text>
</comment>
<dbReference type="Proteomes" id="UP000192569">
    <property type="component" value="Chromosome I"/>
</dbReference>
<dbReference type="PANTHER" id="PTHR30615">
    <property type="entry name" value="UNCHARACTERIZED PROTEIN YJBQ-RELATED"/>
    <property type="match status" value="1"/>
</dbReference>
<dbReference type="PANTHER" id="PTHR30615:SF8">
    <property type="entry name" value="UPF0047 PROTEIN C4A8.02C"/>
    <property type="match status" value="1"/>
</dbReference>
<dbReference type="PROSITE" id="PS01314">
    <property type="entry name" value="UPF0047"/>
    <property type="match status" value="1"/>
</dbReference>
<dbReference type="InterPro" id="IPR035917">
    <property type="entry name" value="YjbQ-like_sf"/>
</dbReference>
<dbReference type="Pfam" id="PF01894">
    <property type="entry name" value="YjbQ"/>
    <property type="match status" value="1"/>
</dbReference>
<proteinExistence type="inferred from homology"/>
<dbReference type="NCBIfam" id="TIGR00149">
    <property type="entry name" value="TIGR00149_YjbQ"/>
    <property type="match status" value="1"/>
</dbReference>
<dbReference type="PIRSF" id="PIRSF004681">
    <property type="entry name" value="UCP004681"/>
    <property type="match status" value="1"/>
</dbReference>
<accession>A0A1W1W2Z2</accession>
<evidence type="ECO:0000256" key="1">
    <source>
        <dbReference type="ARBA" id="ARBA00005534"/>
    </source>
</evidence>
<reference evidence="2 3" key="1">
    <citation type="submission" date="2017-04" db="EMBL/GenBank/DDBJ databases">
        <authorList>
            <person name="Afonso C.L."/>
            <person name="Miller P.J."/>
            <person name="Scott M.A."/>
            <person name="Spackman E."/>
            <person name="Goraichik I."/>
            <person name="Dimitrov K.M."/>
            <person name="Suarez D.L."/>
            <person name="Swayne D.E."/>
        </authorList>
    </citation>
    <scope>NUCLEOTIDE SEQUENCE [LARGE SCALE GENOMIC DNA]</scope>
    <source>
        <strain evidence="2 3">ToBE</strain>
    </source>
</reference>
<dbReference type="Gene3D" id="2.60.120.460">
    <property type="entry name" value="YjbQ-like"/>
    <property type="match status" value="1"/>
</dbReference>
<sequence>MFQLTVQSHQRVELINITSQVQALISQQKINSGACLLFVPHTTAGITINENADPDVARDIMATLSRLVPQRGDYQHLEGNSDAHIKAVLTGSSVIVPISQGRLQLGTWQAIYFAEFDGPRRRQVLVSFLASLV</sequence>
<gene>
    <name evidence="2" type="ORF">SAMN00808754_3200</name>
</gene>
<dbReference type="AlphaFoldDB" id="A0A1W1W2Z2"/>
<dbReference type="RefSeq" id="WP_084666843.1">
    <property type="nucleotide sequence ID" value="NZ_LT838272.1"/>
</dbReference>
<dbReference type="InterPro" id="IPR001602">
    <property type="entry name" value="UPF0047_YjbQ-like"/>
</dbReference>
<name>A0A1W1W2Z2_9FIRM</name>
<dbReference type="EMBL" id="LT838272">
    <property type="protein sequence ID" value="SMB99988.1"/>
    <property type="molecule type" value="Genomic_DNA"/>
</dbReference>
<dbReference type="SUPFAM" id="SSF111038">
    <property type="entry name" value="YjbQ-like"/>
    <property type="match status" value="1"/>
</dbReference>
<protein>
    <submittedName>
        <fullName evidence="2">Secondary thiamine-phosphate synthase enzyme</fullName>
    </submittedName>
</protein>
<dbReference type="STRING" id="698762.SAMN00808754_3200"/>
<organism evidence="2 3">
    <name type="scientific">Thermanaeromonas toyohensis ToBE</name>
    <dbReference type="NCBI Taxonomy" id="698762"/>
    <lineage>
        <taxon>Bacteria</taxon>
        <taxon>Bacillati</taxon>
        <taxon>Bacillota</taxon>
        <taxon>Clostridia</taxon>
        <taxon>Neomoorellales</taxon>
        <taxon>Neomoorellaceae</taxon>
        <taxon>Thermanaeromonas</taxon>
    </lineage>
</organism>